<protein>
    <recommendedName>
        <fullName evidence="3">Aldehyde oxidase/xanthine dehydrogenase a/b hammerhead domain-containing protein</fullName>
    </recommendedName>
</protein>
<reference evidence="4 5" key="1">
    <citation type="submission" date="2017-04" db="EMBL/GenBank/DDBJ databases">
        <title>Novel microbial lineages endemic to geothermal iron-oxide mats fill important gaps in the evolutionary history of Archaea.</title>
        <authorList>
            <person name="Jay Z.J."/>
            <person name="Beam J.P."/>
            <person name="Dlakic M."/>
            <person name="Rusch D.B."/>
            <person name="Kozubal M.A."/>
            <person name="Inskeep W.P."/>
        </authorList>
    </citation>
    <scope>NUCLEOTIDE SEQUENCE [LARGE SCALE GENOMIC DNA]</scope>
    <source>
        <strain evidence="4">ECH_B_SAG-G16</strain>
    </source>
</reference>
<dbReference type="PANTHER" id="PTHR11908">
    <property type="entry name" value="XANTHINE DEHYDROGENASE"/>
    <property type="match status" value="1"/>
</dbReference>
<dbReference type="InterPro" id="IPR008274">
    <property type="entry name" value="AldOxase/xan_DH_MoCoBD1"/>
</dbReference>
<dbReference type="Pfam" id="PF20256">
    <property type="entry name" value="MoCoBD_2"/>
    <property type="match status" value="1"/>
</dbReference>
<dbReference type="InterPro" id="IPR036856">
    <property type="entry name" value="Ald_Oxase/Xan_DH_a/b_sf"/>
</dbReference>
<organism evidence="4 5">
    <name type="scientific">Candidatus Marsarchaeota G2 archaeon ECH_B_SAG-G16</name>
    <dbReference type="NCBI Taxonomy" id="1978167"/>
    <lineage>
        <taxon>Archaea</taxon>
        <taxon>Candidatus Marsarchaeota</taxon>
        <taxon>Candidatus Marsarchaeota group 2</taxon>
    </lineage>
</organism>
<dbReference type="InterPro" id="IPR037165">
    <property type="entry name" value="AldOxase/xan_DH_Mopterin-bd_sf"/>
</dbReference>
<proteinExistence type="predicted"/>
<evidence type="ECO:0000256" key="1">
    <source>
        <dbReference type="ARBA" id="ARBA00022505"/>
    </source>
</evidence>
<dbReference type="GO" id="GO:0016491">
    <property type="term" value="F:oxidoreductase activity"/>
    <property type="evidence" value="ECO:0007669"/>
    <property type="project" value="UniProtKB-KW"/>
</dbReference>
<evidence type="ECO:0000259" key="3">
    <source>
        <dbReference type="SMART" id="SM01008"/>
    </source>
</evidence>
<dbReference type="SMART" id="SM01008">
    <property type="entry name" value="Ald_Xan_dh_C"/>
    <property type="match status" value="1"/>
</dbReference>
<accession>A0A2R6BZU0</accession>
<dbReference type="InterPro" id="IPR016208">
    <property type="entry name" value="Ald_Oxase/xanthine_DH-like"/>
</dbReference>
<dbReference type="Proteomes" id="UP000241886">
    <property type="component" value="Unassembled WGS sequence"/>
</dbReference>
<keyword evidence="1" id="KW-0500">Molybdenum</keyword>
<dbReference type="SUPFAM" id="SSF54665">
    <property type="entry name" value="CO dehydrogenase molybdoprotein N-domain-like"/>
    <property type="match status" value="1"/>
</dbReference>
<dbReference type="Gene3D" id="3.30.365.10">
    <property type="entry name" value="Aldehyde oxidase/xanthine dehydrogenase, molybdopterin binding domain"/>
    <property type="match status" value="4"/>
</dbReference>
<evidence type="ECO:0000313" key="4">
    <source>
        <dbReference type="EMBL" id="PSO04151.1"/>
    </source>
</evidence>
<dbReference type="InterPro" id="IPR046867">
    <property type="entry name" value="AldOxase/xan_DH_MoCoBD2"/>
</dbReference>
<keyword evidence="2" id="KW-0560">Oxidoreductase</keyword>
<feature type="domain" description="Aldehyde oxidase/xanthine dehydrogenase a/b hammerhead" evidence="3">
    <location>
        <begin position="29"/>
        <end position="133"/>
    </location>
</feature>
<gene>
    <name evidence="4" type="ORF">B9Q13_05505</name>
</gene>
<evidence type="ECO:0000256" key="2">
    <source>
        <dbReference type="ARBA" id="ARBA00023002"/>
    </source>
</evidence>
<evidence type="ECO:0000313" key="5">
    <source>
        <dbReference type="Proteomes" id="UP000241886"/>
    </source>
</evidence>
<sequence>MLAKQVAKSKTVAIGAEAPRIIDGTEKVKGGASYIADIELPGMLYCAILRSGVAHGIIEKLNYEKLLSFDFVKAVITGKNSRLNNIGYLKDNPPLKYPKVRSFADEVLAVAATDYDKALKALDEIEVRYKELPAVFDLFEALQPNAPLVHEENGSNLVNINFDVVSGNTERAFKESYLVREDVFNVPRVAFAPLGTLGAISYLDQSGNLVLISNTQEPYQLKRELASSLGLELSKVKIYQPYIGGSFGRGMDIHPFEVIVCALTLKTKRPVKILFSRDEDFRFSPTRQPLFVKVKSGTDKEGRLLARKVEAFLDTGAYVSWGAFDARVMASTTTGLYKVRNVEFRAKVVYTNNLYTINMRGAGNPQITFAIESHMDALAEELGIDPLEFRLLNAYEGRYKTPQGMTIRNAKLKTVLKKCGELIGWRGRHELSSKDGKKYGIGFAALFHVGGGARVYKTDGAGAFIKADDDGGVTLFTGMTEIGQGSANTLAQIVASELAIPLEKVRVVYLGDADTRPWDTATHASRTTYVCGTAALRAARKLKKMILKEASKLLNEDVRNLTIEEGVVKSNASSASIELGKLIRSVHFRKHGKTFAAYDYFDPPSELANEENKGNISADYANAAQAALVEVDTESGFVKVLKVVSVHSVGRVVNPKGAASQVIGGIVQGLGHALFEELIFEKGVLLNSGFSSYEVPTLKEVPEIIVEFLNEPSTSSPLGALGVAENGIIPIAAAISNAIYDAIGVRINSIPFKPEKILKALNRL</sequence>
<dbReference type="EMBL" id="NEXO01000072">
    <property type="protein sequence ID" value="PSO04151.1"/>
    <property type="molecule type" value="Genomic_DNA"/>
</dbReference>
<dbReference type="Pfam" id="PF01315">
    <property type="entry name" value="Ald_Xan_dh_C"/>
    <property type="match status" value="1"/>
</dbReference>
<dbReference type="Pfam" id="PF02738">
    <property type="entry name" value="MoCoBD_1"/>
    <property type="match status" value="1"/>
</dbReference>
<dbReference type="SUPFAM" id="SSF56003">
    <property type="entry name" value="Molybdenum cofactor-binding domain"/>
    <property type="match status" value="1"/>
</dbReference>
<name>A0A2R6BZU0_9ARCH</name>
<dbReference type="PANTHER" id="PTHR11908:SF132">
    <property type="entry name" value="ALDEHYDE OXIDASE 1-RELATED"/>
    <property type="match status" value="1"/>
</dbReference>
<dbReference type="AlphaFoldDB" id="A0A2R6BZU0"/>
<comment type="caution">
    <text evidence="4">The sequence shown here is derived from an EMBL/GenBank/DDBJ whole genome shotgun (WGS) entry which is preliminary data.</text>
</comment>
<dbReference type="Gene3D" id="3.90.1170.50">
    <property type="entry name" value="Aldehyde oxidase/xanthine dehydrogenase, a/b hammerhead"/>
    <property type="match status" value="1"/>
</dbReference>
<dbReference type="GO" id="GO:0005506">
    <property type="term" value="F:iron ion binding"/>
    <property type="evidence" value="ECO:0007669"/>
    <property type="project" value="InterPro"/>
</dbReference>
<dbReference type="InterPro" id="IPR000674">
    <property type="entry name" value="Ald_Oxase/Xan_DH_a/b"/>
</dbReference>